<dbReference type="SUPFAM" id="SSF52266">
    <property type="entry name" value="SGNH hydrolase"/>
    <property type="match status" value="1"/>
</dbReference>
<accession>A0A9X1CDW8</accession>
<evidence type="ECO:0000313" key="1">
    <source>
        <dbReference type="EMBL" id="MBP1841669.1"/>
    </source>
</evidence>
<proteinExistence type="predicted"/>
<dbReference type="Proteomes" id="UP001138672">
    <property type="component" value="Unassembled WGS sequence"/>
</dbReference>
<evidence type="ECO:0000313" key="4">
    <source>
        <dbReference type="Proteomes" id="UP001231587"/>
    </source>
</evidence>
<dbReference type="GO" id="GO:0016788">
    <property type="term" value="F:hydrolase activity, acting on ester bonds"/>
    <property type="evidence" value="ECO:0007669"/>
    <property type="project" value="UniProtKB-ARBA"/>
</dbReference>
<dbReference type="Gene3D" id="3.40.50.1110">
    <property type="entry name" value="SGNH hydrolase"/>
    <property type="match status" value="1"/>
</dbReference>
<dbReference type="Proteomes" id="UP001231587">
    <property type="component" value="Unassembled WGS sequence"/>
</dbReference>
<dbReference type="AlphaFoldDB" id="A0A9X1CDW8"/>
<dbReference type="EMBL" id="JAGGJQ010000013">
    <property type="protein sequence ID" value="MBP1841669.1"/>
    <property type="molecule type" value="Genomic_DNA"/>
</dbReference>
<organism evidence="1 3">
    <name type="scientific">Formosa algae</name>
    <dbReference type="NCBI Taxonomy" id="225843"/>
    <lineage>
        <taxon>Bacteria</taxon>
        <taxon>Pseudomonadati</taxon>
        <taxon>Bacteroidota</taxon>
        <taxon>Flavobacteriia</taxon>
        <taxon>Flavobacteriales</taxon>
        <taxon>Flavobacteriaceae</taxon>
        <taxon>Formosa</taxon>
    </lineage>
</organism>
<sequence>MKHFVTYILCLVLLFMVMLEATTRLFLLSSDVIPEANIGNNKLYLPHSDGIWIKGGRHEITSHYKINAQGFNSLKDYNSRPDDKLNIAIIGDSYIEGFHVDVENSIGRQLEQLTQQTVEVHEYGKSSGNIVDYVQLFKQYTAQKYDYTFILLTDLDLAFYEAAFMGKGNTVTKSTSFKNVYTHFASIRYLNSNLMLNKKLQQLFRSVNPFKKSNASTDSNLNIDALQAFDSSCLILYEPQRLDIDRIQNSLTIPSIPIKHQYIPDHEPFDYHWNSNGRHNCALTIKTYLESIDAFKKAPSMSKIMK</sequence>
<protein>
    <submittedName>
        <fullName evidence="1">Uncharacterized protein</fullName>
    </submittedName>
</protein>
<comment type="caution">
    <text evidence="1">The sequence shown here is derived from an EMBL/GenBank/DDBJ whole genome shotgun (WGS) entry which is preliminary data.</text>
</comment>
<keyword evidence="4" id="KW-1185">Reference proteome</keyword>
<name>A0A9X1CDW8_9FLAO</name>
<dbReference type="InterPro" id="IPR036514">
    <property type="entry name" value="SGNH_hydro_sf"/>
</dbReference>
<evidence type="ECO:0000313" key="3">
    <source>
        <dbReference type="Proteomes" id="UP001138672"/>
    </source>
</evidence>
<dbReference type="RefSeq" id="WP_157486342.1">
    <property type="nucleotide sequence ID" value="NZ_JAGGJQ010000013.1"/>
</dbReference>
<gene>
    <name evidence="1" type="ORF">J2Z56_003607</name>
    <name evidence="2" type="ORF">J2Z57_003592</name>
</gene>
<evidence type="ECO:0000313" key="2">
    <source>
        <dbReference type="EMBL" id="MDQ0337130.1"/>
    </source>
</evidence>
<reference evidence="1" key="1">
    <citation type="submission" date="2021-03" db="EMBL/GenBank/DDBJ databases">
        <title>Genomic Encyclopedia of Type Strains, Phase IV (KMG-IV): sequencing the most valuable type-strain genomes for metagenomic binning, comparative biology and taxonomic classification.</title>
        <authorList>
            <person name="Goeker M."/>
        </authorList>
    </citation>
    <scope>NUCLEOTIDE SEQUENCE</scope>
    <source>
        <strain evidence="1">DSM 15523</strain>
        <strain evidence="2 4">DSM 16476</strain>
    </source>
</reference>
<dbReference type="OrthoDB" id="929628at2"/>
<dbReference type="EMBL" id="JAUSUU010000014">
    <property type="protein sequence ID" value="MDQ0337130.1"/>
    <property type="molecule type" value="Genomic_DNA"/>
</dbReference>